<evidence type="ECO:0000256" key="1">
    <source>
        <dbReference type="ARBA" id="ARBA00022884"/>
    </source>
</evidence>
<feature type="region of interest" description="Disordered" evidence="3">
    <location>
        <begin position="1"/>
        <end position="69"/>
    </location>
</feature>
<reference evidence="5" key="2">
    <citation type="submission" date="2025-08" db="UniProtKB">
        <authorList>
            <consortium name="Ensembl"/>
        </authorList>
    </citation>
    <scope>IDENTIFICATION</scope>
</reference>
<feature type="compositionally biased region" description="Low complexity" evidence="3">
    <location>
        <begin position="32"/>
        <end position="43"/>
    </location>
</feature>
<dbReference type="SMART" id="SM00360">
    <property type="entry name" value="RRM"/>
    <property type="match status" value="1"/>
</dbReference>
<dbReference type="STRING" id="244447.ENSCSEP00000013829"/>
<dbReference type="GO" id="GO:0003723">
    <property type="term" value="F:RNA binding"/>
    <property type="evidence" value="ECO:0007669"/>
    <property type="project" value="UniProtKB-UniRule"/>
</dbReference>
<dbReference type="OMA" id="CRELAHI"/>
<organism evidence="5 6">
    <name type="scientific">Cynoglossus semilaevis</name>
    <name type="common">Tongue sole</name>
    <dbReference type="NCBI Taxonomy" id="244447"/>
    <lineage>
        <taxon>Eukaryota</taxon>
        <taxon>Metazoa</taxon>
        <taxon>Chordata</taxon>
        <taxon>Craniata</taxon>
        <taxon>Vertebrata</taxon>
        <taxon>Euteleostomi</taxon>
        <taxon>Actinopterygii</taxon>
        <taxon>Neopterygii</taxon>
        <taxon>Teleostei</taxon>
        <taxon>Neoteleostei</taxon>
        <taxon>Acanthomorphata</taxon>
        <taxon>Carangaria</taxon>
        <taxon>Pleuronectiformes</taxon>
        <taxon>Pleuronectoidei</taxon>
        <taxon>Cynoglossidae</taxon>
        <taxon>Cynoglossinae</taxon>
        <taxon>Cynoglossus</taxon>
    </lineage>
</organism>
<dbReference type="AlphaFoldDB" id="A0A3P8VHT2"/>
<proteinExistence type="predicted"/>
<sequence length="187" mass="20815">MSNRSTPNSSSPQPTKHNSDSPVAEQLHGNKDSPAPSQEASPAAEEDDGAGEIKEEAPEKMTLDISNIRRPGEKTYTQRCRLFVGGLTGDISEEEFTNMFTKYGQVNEVFVNRERGFGFVRLETRTLAEIAKAELDGMILNNRPIRIRFAAHGASLMVRNLLPVVTNELLEQVQYGESHFCPMLIFC</sequence>
<dbReference type="InParanoid" id="A0A3P8VHT2"/>
<reference evidence="5" key="3">
    <citation type="submission" date="2025-09" db="UniProtKB">
        <authorList>
            <consortium name="Ensembl"/>
        </authorList>
    </citation>
    <scope>IDENTIFICATION</scope>
</reference>
<feature type="compositionally biased region" description="Basic and acidic residues" evidence="3">
    <location>
        <begin position="51"/>
        <end position="62"/>
    </location>
</feature>
<evidence type="ECO:0000256" key="2">
    <source>
        <dbReference type="PROSITE-ProRule" id="PRU00176"/>
    </source>
</evidence>
<name>A0A3P8VHT2_CYNSE</name>
<dbReference type="PROSITE" id="PS50102">
    <property type="entry name" value="RRM"/>
    <property type="match status" value="1"/>
</dbReference>
<dbReference type="PANTHER" id="PTHR23189">
    <property type="entry name" value="RNA RECOGNITION MOTIF-CONTAINING"/>
    <property type="match status" value="1"/>
</dbReference>
<protein>
    <recommendedName>
        <fullName evidence="4">RRM domain-containing protein</fullName>
    </recommendedName>
</protein>
<reference evidence="5 6" key="1">
    <citation type="journal article" date="2014" name="Nat. Genet.">
        <title>Whole-genome sequence of a flatfish provides insights into ZW sex chromosome evolution and adaptation to a benthic lifestyle.</title>
        <authorList>
            <person name="Chen S."/>
            <person name="Zhang G."/>
            <person name="Shao C."/>
            <person name="Huang Q."/>
            <person name="Liu G."/>
            <person name="Zhang P."/>
            <person name="Song W."/>
            <person name="An N."/>
            <person name="Chalopin D."/>
            <person name="Volff J.N."/>
            <person name="Hong Y."/>
            <person name="Li Q."/>
            <person name="Sha Z."/>
            <person name="Zhou H."/>
            <person name="Xie M."/>
            <person name="Yu Q."/>
            <person name="Liu Y."/>
            <person name="Xiang H."/>
            <person name="Wang N."/>
            <person name="Wu K."/>
            <person name="Yang C."/>
            <person name="Zhou Q."/>
            <person name="Liao X."/>
            <person name="Yang L."/>
            <person name="Hu Q."/>
            <person name="Zhang J."/>
            <person name="Meng L."/>
            <person name="Jin L."/>
            <person name="Tian Y."/>
            <person name="Lian J."/>
            <person name="Yang J."/>
            <person name="Miao G."/>
            <person name="Liu S."/>
            <person name="Liang Z."/>
            <person name="Yan F."/>
            <person name="Li Y."/>
            <person name="Sun B."/>
            <person name="Zhang H."/>
            <person name="Zhang J."/>
            <person name="Zhu Y."/>
            <person name="Du M."/>
            <person name="Zhao Y."/>
            <person name="Schartl M."/>
            <person name="Tang Q."/>
            <person name="Wang J."/>
        </authorList>
    </citation>
    <scope>NUCLEOTIDE SEQUENCE</scope>
</reference>
<keyword evidence="1 2" id="KW-0694">RNA-binding</keyword>
<evidence type="ECO:0000313" key="5">
    <source>
        <dbReference type="Ensembl" id="ENSCSEP00000013829.1"/>
    </source>
</evidence>
<dbReference type="Pfam" id="PF00076">
    <property type="entry name" value="RRM_1"/>
    <property type="match status" value="1"/>
</dbReference>
<accession>A0A3P8VHT2</accession>
<dbReference type="InterPro" id="IPR035979">
    <property type="entry name" value="RBD_domain_sf"/>
</dbReference>
<dbReference type="InterPro" id="IPR012677">
    <property type="entry name" value="Nucleotide-bd_a/b_plait_sf"/>
</dbReference>
<feature type="compositionally biased region" description="Polar residues" evidence="3">
    <location>
        <begin position="1"/>
        <end position="16"/>
    </location>
</feature>
<dbReference type="GeneTree" id="ENSGT00940000157358"/>
<dbReference type="SUPFAM" id="SSF54928">
    <property type="entry name" value="RNA-binding domain, RBD"/>
    <property type="match status" value="1"/>
</dbReference>
<dbReference type="Proteomes" id="UP000265120">
    <property type="component" value="Chromosome 14"/>
</dbReference>
<evidence type="ECO:0000256" key="3">
    <source>
        <dbReference type="SAM" id="MobiDB-lite"/>
    </source>
</evidence>
<dbReference type="InterPro" id="IPR000504">
    <property type="entry name" value="RRM_dom"/>
</dbReference>
<dbReference type="Gene3D" id="3.30.70.330">
    <property type="match status" value="1"/>
</dbReference>
<evidence type="ECO:0000313" key="6">
    <source>
        <dbReference type="Proteomes" id="UP000265120"/>
    </source>
</evidence>
<dbReference type="CDD" id="cd12332">
    <property type="entry name" value="RRM1_p54nrb_like"/>
    <property type="match status" value="1"/>
</dbReference>
<evidence type="ECO:0000259" key="4">
    <source>
        <dbReference type="PROSITE" id="PS50102"/>
    </source>
</evidence>
<keyword evidence="6" id="KW-1185">Reference proteome</keyword>
<feature type="domain" description="RRM" evidence="4">
    <location>
        <begin position="80"/>
        <end position="152"/>
    </location>
</feature>
<dbReference type="Ensembl" id="ENSCSET00000013991.1">
    <property type="protein sequence ID" value="ENSCSEP00000013829.1"/>
    <property type="gene ID" value="ENSCSEG00000008899.1"/>
</dbReference>